<dbReference type="Proteomes" id="UP001209701">
    <property type="component" value="Unassembled WGS sequence"/>
</dbReference>
<comment type="caution">
    <text evidence="1">The sequence shown here is derived from an EMBL/GenBank/DDBJ whole genome shotgun (WGS) entry which is preliminary data.</text>
</comment>
<dbReference type="PROSITE" id="PS51257">
    <property type="entry name" value="PROKAR_LIPOPROTEIN"/>
    <property type="match status" value="1"/>
</dbReference>
<accession>A0ABT2Y9I7</accession>
<evidence type="ECO:0000313" key="2">
    <source>
        <dbReference type="Proteomes" id="UP001209701"/>
    </source>
</evidence>
<reference evidence="1 2" key="1">
    <citation type="submission" date="2021-11" db="EMBL/GenBank/DDBJ databases">
        <authorList>
            <person name="Liang Q."/>
            <person name="Mou H."/>
            <person name="Liu Z."/>
        </authorList>
    </citation>
    <scope>NUCLEOTIDE SEQUENCE [LARGE SCALE GENOMIC DNA]</scope>
    <source>
        <strain evidence="1 2">CHU3</strain>
    </source>
</reference>
<name>A0ABT2Y9I7_9BURK</name>
<gene>
    <name evidence="1" type="ORF">LNV07_02525</name>
</gene>
<evidence type="ECO:0008006" key="3">
    <source>
        <dbReference type="Google" id="ProtNLM"/>
    </source>
</evidence>
<organism evidence="1 2">
    <name type="scientific">Roseateles oligotrophus</name>
    <dbReference type="NCBI Taxonomy" id="1769250"/>
    <lineage>
        <taxon>Bacteria</taxon>
        <taxon>Pseudomonadati</taxon>
        <taxon>Pseudomonadota</taxon>
        <taxon>Betaproteobacteria</taxon>
        <taxon>Burkholderiales</taxon>
        <taxon>Sphaerotilaceae</taxon>
        <taxon>Roseateles</taxon>
    </lineage>
</organism>
<sequence>MPIRNVLQILLLAIAYILAGCSSGDPSRLGGAWLMTGPVKMKVQFRQGEVEALGNIDKVSYESKSNDVIVTYESGLMKGTAMRYTLVGGDTARFELGDMRRTK</sequence>
<protein>
    <recommendedName>
        <fullName evidence="3">DUF5640 domain-containing protein</fullName>
    </recommendedName>
</protein>
<dbReference type="RefSeq" id="WP_263569580.1">
    <property type="nucleotide sequence ID" value="NZ_JAJIRN010000001.1"/>
</dbReference>
<dbReference type="EMBL" id="JAJIRN010000001">
    <property type="protein sequence ID" value="MCV2366970.1"/>
    <property type="molecule type" value="Genomic_DNA"/>
</dbReference>
<keyword evidence="2" id="KW-1185">Reference proteome</keyword>
<proteinExistence type="predicted"/>
<evidence type="ECO:0000313" key="1">
    <source>
        <dbReference type="EMBL" id="MCV2366970.1"/>
    </source>
</evidence>